<dbReference type="STRING" id="596151.DesfrDRAFT_3172"/>
<organism evidence="4 5">
    <name type="scientific">Solidesulfovibrio fructosivorans JJ]</name>
    <dbReference type="NCBI Taxonomy" id="596151"/>
    <lineage>
        <taxon>Bacteria</taxon>
        <taxon>Pseudomonadati</taxon>
        <taxon>Thermodesulfobacteriota</taxon>
        <taxon>Desulfovibrionia</taxon>
        <taxon>Desulfovibrionales</taxon>
        <taxon>Desulfovibrionaceae</taxon>
        <taxon>Solidesulfovibrio</taxon>
    </lineage>
</organism>
<evidence type="ECO:0000256" key="1">
    <source>
        <dbReference type="ARBA" id="ARBA00022884"/>
    </source>
</evidence>
<dbReference type="AlphaFoldDB" id="E1JZX2"/>
<dbReference type="InterPro" id="IPR035979">
    <property type="entry name" value="RBD_domain_sf"/>
</dbReference>
<dbReference type="InterPro" id="IPR052462">
    <property type="entry name" value="SLIRP/GR-RBP-like"/>
</dbReference>
<keyword evidence="5" id="KW-1185">Reference proteome</keyword>
<dbReference type="SMART" id="SM00360">
    <property type="entry name" value="RRM"/>
    <property type="match status" value="1"/>
</dbReference>
<dbReference type="Proteomes" id="UP000006250">
    <property type="component" value="Unassembled WGS sequence"/>
</dbReference>
<feature type="domain" description="RRM" evidence="3">
    <location>
        <begin position="3"/>
        <end position="80"/>
    </location>
</feature>
<dbReference type="eggNOG" id="COG0724">
    <property type="taxonomic scope" value="Bacteria"/>
</dbReference>
<dbReference type="Gene3D" id="3.30.70.330">
    <property type="match status" value="1"/>
</dbReference>
<keyword evidence="1" id="KW-0694">RNA-binding</keyword>
<dbReference type="OrthoDB" id="9798855at2"/>
<dbReference type="GO" id="GO:0003723">
    <property type="term" value="F:RNA binding"/>
    <property type="evidence" value="ECO:0007669"/>
    <property type="project" value="UniProtKB-KW"/>
</dbReference>
<dbReference type="CDD" id="cd21608">
    <property type="entry name" value="RRM2_NsCP33_like"/>
    <property type="match status" value="1"/>
</dbReference>
<sequence length="96" mass="10614">MSKKLYVGNLPFSTNEDEIRNLFAAYGDVESVNLIVDRETGRLRGFGFVEMSPEGADAAMEALDGKAFGGRDLRVNEAQERQPRSGGYGAPRRNSW</sequence>
<dbReference type="InterPro" id="IPR012677">
    <property type="entry name" value="Nucleotide-bd_a/b_plait_sf"/>
</dbReference>
<dbReference type="SUPFAM" id="SSF54928">
    <property type="entry name" value="RNA-binding domain, RBD"/>
    <property type="match status" value="1"/>
</dbReference>
<evidence type="ECO:0000259" key="3">
    <source>
        <dbReference type="PROSITE" id="PS50102"/>
    </source>
</evidence>
<dbReference type="InterPro" id="IPR000504">
    <property type="entry name" value="RRM_dom"/>
</dbReference>
<evidence type="ECO:0000313" key="5">
    <source>
        <dbReference type="Proteomes" id="UP000006250"/>
    </source>
</evidence>
<name>E1JZX2_SOLFR</name>
<dbReference type="RefSeq" id="WP_005995518.1">
    <property type="nucleotide sequence ID" value="NZ_AECZ01000026.1"/>
</dbReference>
<protein>
    <submittedName>
        <fullName evidence="4">RNP-1 like RNA-binding protein</fullName>
    </submittedName>
</protein>
<accession>E1JZX2</accession>
<feature type="compositionally biased region" description="Basic and acidic residues" evidence="2">
    <location>
        <begin position="71"/>
        <end position="83"/>
    </location>
</feature>
<evidence type="ECO:0000313" key="4">
    <source>
        <dbReference type="EMBL" id="EFL50067.1"/>
    </source>
</evidence>
<proteinExistence type="predicted"/>
<gene>
    <name evidence="4" type="ORF">DesfrDRAFT_3172</name>
</gene>
<feature type="region of interest" description="Disordered" evidence="2">
    <location>
        <begin position="71"/>
        <end position="96"/>
    </location>
</feature>
<dbReference type="Pfam" id="PF00076">
    <property type="entry name" value="RRM_1"/>
    <property type="match status" value="1"/>
</dbReference>
<dbReference type="PANTHER" id="PTHR48027">
    <property type="entry name" value="HETEROGENEOUS NUCLEAR RIBONUCLEOPROTEIN 87F-RELATED"/>
    <property type="match status" value="1"/>
</dbReference>
<dbReference type="InterPro" id="IPR048289">
    <property type="entry name" value="RRM2_NsCP33-like"/>
</dbReference>
<dbReference type="PROSITE" id="PS50102">
    <property type="entry name" value="RRM"/>
    <property type="match status" value="1"/>
</dbReference>
<dbReference type="EMBL" id="AECZ01000026">
    <property type="protein sequence ID" value="EFL50067.1"/>
    <property type="molecule type" value="Genomic_DNA"/>
</dbReference>
<evidence type="ECO:0000256" key="2">
    <source>
        <dbReference type="SAM" id="MobiDB-lite"/>
    </source>
</evidence>
<reference evidence="4 5" key="1">
    <citation type="submission" date="2010-08" db="EMBL/GenBank/DDBJ databases">
        <title>The draft genome of Desulfovibrio fructosovorans JJ.</title>
        <authorList>
            <consortium name="US DOE Joint Genome Institute (JGI-PGF)"/>
            <person name="Lucas S."/>
            <person name="Copeland A."/>
            <person name="Lapidus A."/>
            <person name="Cheng J.-F."/>
            <person name="Bruce D."/>
            <person name="Goodwin L."/>
            <person name="Pitluck S."/>
            <person name="Land M.L."/>
            <person name="Hauser L."/>
            <person name="Chang Y.-J."/>
            <person name="Jeffries C."/>
            <person name="Wall J.D."/>
            <person name="Stahl D.A."/>
            <person name="Arkin A.P."/>
            <person name="Dehal P."/>
            <person name="Stolyar S.M."/>
            <person name="Hazen T.C."/>
            <person name="Woyke T.J."/>
        </authorList>
    </citation>
    <scope>NUCLEOTIDE SEQUENCE [LARGE SCALE GENOMIC DNA]</scope>
    <source>
        <strain evidence="4 5">JJ</strain>
    </source>
</reference>
<comment type="caution">
    <text evidence="4">The sequence shown here is derived from an EMBL/GenBank/DDBJ whole genome shotgun (WGS) entry which is preliminary data.</text>
</comment>